<evidence type="ECO:0000256" key="3">
    <source>
        <dbReference type="SAM" id="Phobius"/>
    </source>
</evidence>
<dbReference type="InterPro" id="IPR014717">
    <property type="entry name" value="Transl_elong_EF1B/ribsomal_bS6"/>
</dbReference>
<name>A0A2Z3JGA1_9DEIO</name>
<evidence type="ECO:0000256" key="2">
    <source>
        <dbReference type="SAM" id="MobiDB-lite"/>
    </source>
</evidence>
<dbReference type="GO" id="GO:0043107">
    <property type="term" value="P:type IV pilus-dependent motility"/>
    <property type="evidence" value="ECO:0007669"/>
    <property type="project" value="InterPro"/>
</dbReference>
<organism evidence="4 5">
    <name type="scientific">Deinococcus irradiatisoli</name>
    <dbReference type="NCBI Taxonomy" id="2202254"/>
    <lineage>
        <taxon>Bacteria</taxon>
        <taxon>Thermotogati</taxon>
        <taxon>Deinococcota</taxon>
        <taxon>Deinococci</taxon>
        <taxon>Deinococcales</taxon>
        <taxon>Deinococcaceae</taxon>
        <taxon>Deinococcus</taxon>
    </lineage>
</organism>
<feature type="region of interest" description="Disordered" evidence="2">
    <location>
        <begin position="190"/>
        <end position="217"/>
    </location>
</feature>
<keyword evidence="3" id="KW-0812">Transmembrane</keyword>
<gene>
    <name evidence="4" type="ORF">DKM44_13125</name>
</gene>
<proteinExistence type="predicted"/>
<keyword evidence="3" id="KW-0472">Membrane</keyword>
<dbReference type="EMBL" id="CP029494">
    <property type="protein sequence ID" value="AWN24062.1"/>
    <property type="molecule type" value="Genomic_DNA"/>
</dbReference>
<reference evidence="4 5" key="1">
    <citation type="submission" date="2018-05" db="EMBL/GenBank/DDBJ databases">
        <title>Complete Genome Sequence of Deinococcus sp. strain 17bor-2.</title>
        <authorList>
            <person name="Srinivasan S."/>
        </authorList>
    </citation>
    <scope>NUCLEOTIDE SEQUENCE [LARGE SCALE GENOMIC DNA]</scope>
    <source>
        <strain evidence="4 5">17bor-2</strain>
    </source>
</reference>
<dbReference type="InterPro" id="IPR007445">
    <property type="entry name" value="PilO"/>
</dbReference>
<dbReference type="AlphaFoldDB" id="A0A2Z3JGA1"/>
<sequence length="217" mass="23154">MNAQLPKLKPRDVFFIVLGVCLIVLLMWYFTRFQARQLSIQDLQSNLDLSSTQLSALQEQQAKLPGLRAEVRALEEKQAVFVRALPSTVKMGQVIRDVQDSVGAAGGKLDGIAVQNGTETNLPAGVQAVNLNVNLQGRFAPIFRTLRSIETMGRFSKVTSVNMTLPAPNASDPLLNGVINMTVYTFDPAQAQPAAPTTPSATEPAPAAPAAPAGGNS</sequence>
<evidence type="ECO:0000313" key="5">
    <source>
        <dbReference type="Proteomes" id="UP000245368"/>
    </source>
</evidence>
<keyword evidence="3" id="KW-1133">Transmembrane helix</keyword>
<keyword evidence="5" id="KW-1185">Reference proteome</keyword>
<dbReference type="Pfam" id="PF04350">
    <property type="entry name" value="PilO"/>
    <property type="match status" value="1"/>
</dbReference>
<evidence type="ECO:0000256" key="1">
    <source>
        <dbReference type="SAM" id="Coils"/>
    </source>
</evidence>
<feature type="coiled-coil region" evidence="1">
    <location>
        <begin position="40"/>
        <end position="77"/>
    </location>
</feature>
<dbReference type="RefSeq" id="WP_109827790.1">
    <property type="nucleotide sequence ID" value="NZ_CP029494.1"/>
</dbReference>
<evidence type="ECO:0000313" key="4">
    <source>
        <dbReference type="EMBL" id="AWN24062.1"/>
    </source>
</evidence>
<dbReference type="OrthoDB" id="74093at2"/>
<dbReference type="GO" id="GO:0043683">
    <property type="term" value="P:type IV pilus assembly"/>
    <property type="evidence" value="ECO:0007669"/>
    <property type="project" value="InterPro"/>
</dbReference>
<keyword evidence="1" id="KW-0175">Coiled coil</keyword>
<dbReference type="Gene3D" id="3.30.70.60">
    <property type="match status" value="1"/>
</dbReference>
<protein>
    <submittedName>
        <fullName evidence="4">Pilus assembly protein PilO</fullName>
    </submittedName>
</protein>
<accession>A0A2Z3JGA1</accession>
<dbReference type="Proteomes" id="UP000245368">
    <property type="component" value="Chromosome"/>
</dbReference>
<feature type="transmembrane region" description="Helical" evidence="3">
    <location>
        <begin position="12"/>
        <end position="30"/>
    </location>
</feature>
<dbReference type="KEGG" id="dez:DKM44_13125"/>